<keyword evidence="1" id="KW-0732">Signal</keyword>
<dbReference type="CDD" id="cd05471">
    <property type="entry name" value="pepsin_like"/>
    <property type="match status" value="1"/>
</dbReference>
<dbReference type="SUPFAM" id="SSF50630">
    <property type="entry name" value="Acid proteases"/>
    <property type="match status" value="1"/>
</dbReference>
<name>A0A7J6LBZ4_PEROL</name>
<dbReference type="InterPro" id="IPR034164">
    <property type="entry name" value="Pepsin-like_dom"/>
</dbReference>
<dbReference type="InterPro" id="IPR033121">
    <property type="entry name" value="PEPTIDASE_A1"/>
</dbReference>
<dbReference type="InterPro" id="IPR021109">
    <property type="entry name" value="Peptidase_aspartic_dom_sf"/>
</dbReference>
<evidence type="ECO:0000256" key="1">
    <source>
        <dbReference type="SAM" id="SignalP"/>
    </source>
</evidence>
<gene>
    <name evidence="3" type="ORF">FOZ61_006765</name>
</gene>
<sequence length="412" mass="45401">MTCASSILTIVIYQALMDAHCEGAVSPTALPPEHSEDGGLNLPIDKGYVTITIDNQDLHLLLDTASPHLIVMDGHWHESKFGVETCKASANAGCFYCPKDDPCDFEKEPNVYRTVYYDGLAVDSIIRYGSLTLGGHKVDAFPFRVSRLVLSASTASSPPRLKGFFGVSGLPPTSTSFSWDRDVRSLLDALVHSSAITRPVYSIRAHSQACVGSMLITGDFMLGDTNENALMASKARGSFHFVADKEYHEALPTVQISSLRLSGADGFLREYPVSLTSPLDTGSTALFLPIPSILNDIAEALSRNLRRRGYFDHEILETFEITDRGTLGVYGAVVDYLPVLSFDLGDHKRSMRVQLHPREYCHCSLAYCRVAIRVSNSTSLGSPLFRAFNVHVDYDDREISLTSKEQNRNEHL</sequence>
<dbReference type="AlphaFoldDB" id="A0A7J6LBZ4"/>
<reference evidence="3 4" key="1">
    <citation type="submission" date="2020-04" db="EMBL/GenBank/DDBJ databases">
        <title>Perkinsus olseni comparative genomics.</title>
        <authorList>
            <person name="Bogema D.R."/>
        </authorList>
    </citation>
    <scope>NUCLEOTIDE SEQUENCE [LARGE SCALE GENOMIC DNA]</scope>
    <source>
        <strain evidence="3">ATCC PRA-179</strain>
    </source>
</reference>
<evidence type="ECO:0000259" key="2">
    <source>
        <dbReference type="PROSITE" id="PS51767"/>
    </source>
</evidence>
<dbReference type="Gene3D" id="2.40.70.10">
    <property type="entry name" value="Acid Proteases"/>
    <property type="match status" value="2"/>
</dbReference>
<protein>
    <recommendedName>
        <fullName evidence="2">Peptidase A1 domain-containing protein</fullName>
    </recommendedName>
</protein>
<comment type="caution">
    <text evidence="3">The sequence shown here is derived from an EMBL/GenBank/DDBJ whole genome shotgun (WGS) entry which is preliminary data.</text>
</comment>
<dbReference type="Proteomes" id="UP000570595">
    <property type="component" value="Unassembled WGS sequence"/>
</dbReference>
<dbReference type="OrthoDB" id="10320304at2759"/>
<feature type="chain" id="PRO_5029636203" description="Peptidase A1 domain-containing protein" evidence="1">
    <location>
        <begin position="24"/>
        <end position="412"/>
    </location>
</feature>
<evidence type="ECO:0000313" key="3">
    <source>
        <dbReference type="EMBL" id="KAF4656641.1"/>
    </source>
</evidence>
<proteinExistence type="predicted"/>
<evidence type="ECO:0000313" key="4">
    <source>
        <dbReference type="Proteomes" id="UP000570595"/>
    </source>
</evidence>
<dbReference type="EMBL" id="JABAHT010000396">
    <property type="protein sequence ID" value="KAF4656641.1"/>
    <property type="molecule type" value="Genomic_DNA"/>
</dbReference>
<feature type="domain" description="Peptidase A1" evidence="2">
    <location>
        <begin position="45"/>
        <end position="402"/>
    </location>
</feature>
<dbReference type="Pfam" id="PF00026">
    <property type="entry name" value="Asp"/>
    <property type="match status" value="1"/>
</dbReference>
<organism evidence="3 4">
    <name type="scientific">Perkinsus olseni</name>
    <name type="common">Perkinsus atlanticus</name>
    <dbReference type="NCBI Taxonomy" id="32597"/>
    <lineage>
        <taxon>Eukaryota</taxon>
        <taxon>Sar</taxon>
        <taxon>Alveolata</taxon>
        <taxon>Perkinsozoa</taxon>
        <taxon>Perkinsea</taxon>
        <taxon>Perkinsida</taxon>
        <taxon>Perkinsidae</taxon>
        <taxon>Perkinsus</taxon>
    </lineage>
</organism>
<dbReference type="PROSITE" id="PS51767">
    <property type="entry name" value="PEPTIDASE_A1"/>
    <property type="match status" value="1"/>
</dbReference>
<feature type="signal peptide" evidence="1">
    <location>
        <begin position="1"/>
        <end position="23"/>
    </location>
</feature>
<accession>A0A7J6LBZ4</accession>